<name>A0ACB9YDN2_PLABR</name>
<evidence type="ECO:0000313" key="2">
    <source>
        <dbReference type="Proteomes" id="UP001056978"/>
    </source>
</evidence>
<protein>
    <submittedName>
        <fullName evidence="1">Uncharacterized protein</fullName>
    </submittedName>
</protein>
<sequence length="166" mass="19423">MLVSEHGYDIKLELINFRLLAKWEEENDSNIIKLEKEITNYEENNKKKFFKKLDYIDFIRKKPSISNKTYHKLVSKKFGHKMFLPILVLSWLILAPLGGFIGGLFDQSKGLYISSGSSVNVVTIIINECAITFFVLLGILIVIFMICSAFTYMKFRKHKRTKKRKY</sequence>
<gene>
    <name evidence="1" type="ORF">MKS88_001571</name>
</gene>
<evidence type="ECO:0000313" key="1">
    <source>
        <dbReference type="EMBL" id="KAI4840213.1"/>
    </source>
</evidence>
<organism evidence="1 2">
    <name type="scientific">Plasmodium brasilianum</name>
    <dbReference type="NCBI Taxonomy" id="5824"/>
    <lineage>
        <taxon>Eukaryota</taxon>
        <taxon>Sar</taxon>
        <taxon>Alveolata</taxon>
        <taxon>Apicomplexa</taxon>
        <taxon>Aconoidasida</taxon>
        <taxon>Haemosporida</taxon>
        <taxon>Plasmodiidae</taxon>
        <taxon>Plasmodium</taxon>
        <taxon>Plasmodium (Plasmodium)</taxon>
    </lineage>
</organism>
<reference evidence="1" key="1">
    <citation type="submission" date="2022-06" db="EMBL/GenBank/DDBJ databases">
        <title>The First Complete Genome of the Simian Malaria Parasite Plasmodium brasilianum.</title>
        <authorList>
            <person name="Bajic M."/>
            <person name="Ravishankar S."/>
        </authorList>
    </citation>
    <scope>NUCLEOTIDE SEQUENCE</scope>
    <source>
        <strain evidence="1">Bolivian I</strain>
    </source>
</reference>
<accession>A0ACB9YDN2</accession>
<proteinExistence type="predicted"/>
<dbReference type="Proteomes" id="UP001056978">
    <property type="component" value="Chromosome 5"/>
</dbReference>
<comment type="caution">
    <text evidence="1">The sequence shown here is derived from an EMBL/GenBank/DDBJ whole genome shotgun (WGS) entry which is preliminary data.</text>
</comment>
<dbReference type="EMBL" id="CM043773">
    <property type="protein sequence ID" value="KAI4840213.1"/>
    <property type="molecule type" value="Genomic_DNA"/>
</dbReference>
<keyword evidence="2" id="KW-1185">Reference proteome</keyword>